<dbReference type="InterPro" id="IPR057427">
    <property type="entry name" value="WAV3_C"/>
</dbReference>
<organism evidence="4 5">
    <name type="scientific">Asparagus officinalis</name>
    <name type="common">Garden asparagus</name>
    <dbReference type="NCBI Taxonomy" id="4686"/>
    <lineage>
        <taxon>Eukaryota</taxon>
        <taxon>Viridiplantae</taxon>
        <taxon>Streptophyta</taxon>
        <taxon>Embryophyta</taxon>
        <taxon>Tracheophyta</taxon>
        <taxon>Spermatophyta</taxon>
        <taxon>Magnoliopsida</taxon>
        <taxon>Liliopsida</taxon>
        <taxon>Asparagales</taxon>
        <taxon>Asparagaceae</taxon>
        <taxon>Asparagoideae</taxon>
        <taxon>Asparagus</taxon>
    </lineage>
</organism>
<proteinExistence type="predicted"/>
<feature type="compositionally biased region" description="Low complexity" evidence="2">
    <location>
        <begin position="142"/>
        <end position="162"/>
    </location>
</feature>
<sequence length="306" mass="33902">MLPVMEEENAFAKRMNGLVGMVLQDVHLQFTLPSTSGVVSSVYSYSYGGASECDGSIGQAFSHGEGGKSVSLGDLYVDEVRQLLVELKVPKAALLECHAMSNISIMCSYRDPLTRDVIRKPLIMPIPTPLQSQDQNQRQTNSQSPVLLRSFSSSSSTRTAQSNRDDQQQLRNLFVTTRAVAESRRLVELSDLDTAIHLLSSARSLLLQHSTTAVVSNTQKKLVLRLEAELQDLQRVQQEQHQQQRRSPSHRRWSEQALLGEARGGGGEPLTPTSAWRAAEQLAKVAITRKSLNRVSDLHGLENARF</sequence>
<dbReference type="AlphaFoldDB" id="A0A1R3L5E1"/>
<dbReference type="Gramene" id="ONK54841">
    <property type="protein sequence ID" value="ONK54841"/>
    <property type="gene ID" value="A4U43_UnF10680"/>
</dbReference>
<evidence type="ECO:0000313" key="4">
    <source>
        <dbReference type="EMBL" id="ONK54841.1"/>
    </source>
</evidence>
<evidence type="ECO:0000259" key="3">
    <source>
        <dbReference type="Pfam" id="PF25243"/>
    </source>
</evidence>
<feature type="domain" description="E3 ubiquitin-protein ligase WAV3-like C-terminal" evidence="3">
    <location>
        <begin position="166"/>
        <end position="244"/>
    </location>
</feature>
<feature type="coiled-coil region" evidence="1">
    <location>
        <begin position="216"/>
        <end position="246"/>
    </location>
</feature>
<name>A0A1R3L5E1_ASPOF</name>
<evidence type="ECO:0000256" key="1">
    <source>
        <dbReference type="SAM" id="Coils"/>
    </source>
</evidence>
<accession>A0A1R3L5E1</accession>
<dbReference type="PANTHER" id="PTHR10579:SF55">
    <property type="entry name" value="E3 UBIQUITIN-PROTEIN LIGASE WAV3"/>
    <property type="match status" value="1"/>
</dbReference>
<feature type="region of interest" description="Disordered" evidence="2">
    <location>
        <begin position="127"/>
        <end position="168"/>
    </location>
</feature>
<dbReference type="Proteomes" id="UP000243459">
    <property type="component" value="Unassembled WGS sequence"/>
</dbReference>
<dbReference type="Pfam" id="PF25243">
    <property type="entry name" value="WAV3_C"/>
    <property type="match status" value="1"/>
</dbReference>
<reference evidence="5" key="1">
    <citation type="journal article" date="2017" name="Nat. Commun.">
        <title>The asparagus genome sheds light on the origin and evolution of a young Y chromosome.</title>
        <authorList>
            <person name="Harkess A."/>
            <person name="Zhou J."/>
            <person name="Xu C."/>
            <person name="Bowers J.E."/>
            <person name="Van der Hulst R."/>
            <person name="Ayyampalayam S."/>
            <person name="Mercati F."/>
            <person name="Riccardi P."/>
            <person name="McKain M.R."/>
            <person name="Kakrana A."/>
            <person name="Tang H."/>
            <person name="Ray J."/>
            <person name="Groenendijk J."/>
            <person name="Arikit S."/>
            <person name="Mathioni S.M."/>
            <person name="Nakano M."/>
            <person name="Shan H."/>
            <person name="Telgmann-Rauber A."/>
            <person name="Kanno A."/>
            <person name="Yue Z."/>
            <person name="Chen H."/>
            <person name="Li W."/>
            <person name="Chen Y."/>
            <person name="Xu X."/>
            <person name="Zhang Y."/>
            <person name="Luo S."/>
            <person name="Chen H."/>
            <person name="Gao J."/>
            <person name="Mao Z."/>
            <person name="Pires J.C."/>
            <person name="Luo M."/>
            <person name="Kudrna D."/>
            <person name="Wing R.A."/>
            <person name="Meyers B.C."/>
            <person name="Yi K."/>
            <person name="Kong H."/>
            <person name="Lavrijsen P."/>
            <person name="Sunseri F."/>
            <person name="Falavigna A."/>
            <person name="Ye Y."/>
            <person name="Leebens-Mack J.H."/>
            <person name="Chen G."/>
        </authorList>
    </citation>
    <scope>NUCLEOTIDE SEQUENCE [LARGE SCALE GENOMIC DNA]</scope>
    <source>
        <strain evidence="5">cv. DH0086</strain>
    </source>
</reference>
<gene>
    <name evidence="4" type="ORF">A4U43_UnF10680</name>
</gene>
<dbReference type="InterPro" id="IPR051266">
    <property type="entry name" value="CLCR"/>
</dbReference>
<dbReference type="EMBL" id="KV864085">
    <property type="protein sequence ID" value="ONK54841.1"/>
    <property type="molecule type" value="Genomic_DNA"/>
</dbReference>
<keyword evidence="1" id="KW-0175">Coiled coil</keyword>
<protein>
    <recommendedName>
        <fullName evidence="3">E3 ubiquitin-protein ligase WAV3-like C-terminal domain-containing protein</fullName>
    </recommendedName>
</protein>
<dbReference type="OMA" id="LLECHAM"/>
<keyword evidence="5" id="KW-1185">Reference proteome</keyword>
<evidence type="ECO:0000313" key="5">
    <source>
        <dbReference type="Proteomes" id="UP000243459"/>
    </source>
</evidence>
<feature type="compositionally biased region" description="Polar residues" evidence="2">
    <location>
        <begin position="129"/>
        <end position="141"/>
    </location>
</feature>
<dbReference type="PANTHER" id="PTHR10579">
    <property type="entry name" value="CALCIUM-ACTIVATED CHLORIDE CHANNEL REGULATOR"/>
    <property type="match status" value="1"/>
</dbReference>
<evidence type="ECO:0000256" key="2">
    <source>
        <dbReference type="SAM" id="MobiDB-lite"/>
    </source>
</evidence>